<evidence type="ECO:0000256" key="2">
    <source>
        <dbReference type="ARBA" id="ARBA00022829"/>
    </source>
</evidence>
<gene>
    <name evidence="5" type="ORF">ACFQWG_11190</name>
</gene>
<dbReference type="Proteomes" id="UP001596527">
    <property type="component" value="Unassembled WGS sequence"/>
</dbReference>
<evidence type="ECO:0000256" key="1">
    <source>
        <dbReference type="ARBA" id="ARBA00006295"/>
    </source>
</evidence>
<dbReference type="InterPro" id="IPR050336">
    <property type="entry name" value="Chromosome_partition/occlusion"/>
</dbReference>
<dbReference type="PANTHER" id="PTHR33375">
    <property type="entry name" value="CHROMOSOME-PARTITIONING PROTEIN PARB-RELATED"/>
    <property type="match status" value="1"/>
</dbReference>
<feature type="compositionally biased region" description="Basic residues" evidence="3">
    <location>
        <begin position="323"/>
        <end position="339"/>
    </location>
</feature>
<dbReference type="SUPFAM" id="SSF109709">
    <property type="entry name" value="KorB DNA-binding domain-like"/>
    <property type="match status" value="1"/>
</dbReference>
<accession>A0ABW2SNQ1</accession>
<dbReference type="Gene3D" id="1.10.10.2830">
    <property type="match status" value="1"/>
</dbReference>
<dbReference type="Pfam" id="PF17762">
    <property type="entry name" value="HTH_ParB"/>
    <property type="match status" value="1"/>
</dbReference>
<evidence type="ECO:0000313" key="6">
    <source>
        <dbReference type="Proteomes" id="UP001596527"/>
    </source>
</evidence>
<comment type="caution">
    <text evidence="5">The sequence shown here is derived from an EMBL/GenBank/DDBJ whole genome shotgun (WGS) entry which is preliminary data.</text>
</comment>
<keyword evidence="6" id="KW-1185">Reference proteome</keyword>
<dbReference type="PANTHER" id="PTHR33375:SF1">
    <property type="entry name" value="CHROMOSOME-PARTITIONING PROTEIN PARB-RELATED"/>
    <property type="match status" value="1"/>
</dbReference>
<feature type="compositionally biased region" description="Low complexity" evidence="3">
    <location>
        <begin position="40"/>
        <end position="54"/>
    </location>
</feature>
<dbReference type="Pfam" id="PF02195">
    <property type="entry name" value="ParB_N"/>
    <property type="match status" value="1"/>
</dbReference>
<dbReference type="InterPro" id="IPR041468">
    <property type="entry name" value="HTH_ParB/Spo0J"/>
</dbReference>
<dbReference type="InterPro" id="IPR004437">
    <property type="entry name" value="ParB/RepB/Spo0J"/>
</dbReference>
<proteinExistence type="inferred from homology"/>
<dbReference type="EMBL" id="JBHTEF010000001">
    <property type="protein sequence ID" value="MFC7581759.1"/>
    <property type="molecule type" value="Genomic_DNA"/>
</dbReference>
<dbReference type="NCBIfam" id="TIGR00180">
    <property type="entry name" value="parB_part"/>
    <property type="match status" value="1"/>
</dbReference>
<dbReference type="SMART" id="SM00470">
    <property type="entry name" value="ParB"/>
    <property type="match status" value="1"/>
</dbReference>
<keyword evidence="2" id="KW-0159">Chromosome partition</keyword>
<dbReference type="CDD" id="cd16393">
    <property type="entry name" value="SPO0J_N"/>
    <property type="match status" value="1"/>
</dbReference>
<feature type="compositionally biased region" description="Basic and acidic residues" evidence="3">
    <location>
        <begin position="28"/>
        <end position="39"/>
    </location>
</feature>
<dbReference type="Gene3D" id="3.90.1530.30">
    <property type="match status" value="1"/>
</dbReference>
<comment type="similarity">
    <text evidence="1">Belongs to the ParB family.</text>
</comment>
<organism evidence="5 6">
    <name type="scientific">Schaalia naturae</name>
    <dbReference type="NCBI Taxonomy" id="635203"/>
    <lineage>
        <taxon>Bacteria</taxon>
        <taxon>Bacillati</taxon>
        <taxon>Actinomycetota</taxon>
        <taxon>Actinomycetes</taxon>
        <taxon>Actinomycetales</taxon>
        <taxon>Actinomycetaceae</taxon>
        <taxon>Schaalia</taxon>
    </lineage>
</organism>
<dbReference type="SUPFAM" id="SSF110849">
    <property type="entry name" value="ParB/Sulfiredoxin"/>
    <property type="match status" value="1"/>
</dbReference>
<reference evidence="6" key="1">
    <citation type="journal article" date="2019" name="Int. J. Syst. Evol. Microbiol.">
        <title>The Global Catalogue of Microorganisms (GCM) 10K type strain sequencing project: providing services to taxonomists for standard genome sequencing and annotation.</title>
        <authorList>
            <consortium name="The Broad Institute Genomics Platform"/>
            <consortium name="The Broad Institute Genome Sequencing Center for Infectious Disease"/>
            <person name="Wu L."/>
            <person name="Ma J."/>
        </authorList>
    </citation>
    <scope>NUCLEOTIDE SEQUENCE [LARGE SCALE GENOMIC DNA]</scope>
    <source>
        <strain evidence="6">CCUG 56698</strain>
    </source>
</reference>
<feature type="domain" description="ParB-like N-terminal" evidence="4">
    <location>
        <begin position="115"/>
        <end position="222"/>
    </location>
</feature>
<feature type="compositionally biased region" description="Low complexity" evidence="3">
    <location>
        <begin position="76"/>
        <end position="87"/>
    </location>
</feature>
<evidence type="ECO:0000256" key="3">
    <source>
        <dbReference type="SAM" id="MobiDB-lite"/>
    </source>
</evidence>
<protein>
    <submittedName>
        <fullName evidence="5">ParB/RepB/Spo0J family partition protein</fullName>
    </submittedName>
</protein>
<feature type="region of interest" description="Disordered" evidence="3">
    <location>
        <begin position="323"/>
        <end position="343"/>
    </location>
</feature>
<sequence>MGRGLAALIPVAENVAVDEGARPLDILFPDRRGDGEDRPTTGAARRTPRGGSARDLLNPPSRPQAGRGSGRRSRDAAGSGTSSTAPRDVSRETSSQSEPPDTAADLVSVPGATFGEIPVGQIIANTRQPRQVFDEDELNELAASIAEVGVLEPVVVRPIEAGDEPTERLRRALEEKPDARYELVMGERRLRASELAGSATIPAIVRRTADEELLRDALLENLHRSNLNPLEEAAAYQQLMEDFGATQEELSRKIARSRPQIANTLRLLRLPASVQRKVAAGVLSAGHARALLAIDAPEEIEAMADRVIAEGLSVRSTEELARLRSRRPGNRVPRRRRRSATTSVLGEKLAATLSDRYDTRVTVTEGTSKGRIVIEFAGGEDLARLAEILLDEDR</sequence>
<dbReference type="RefSeq" id="WP_380976321.1">
    <property type="nucleotide sequence ID" value="NZ_JBHTEF010000001.1"/>
</dbReference>
<evidence type="ECO:0000313" key="5">
    <source>
        <dbReference type="EMBL" id="MFC7581759.1"/>
    </source>
</evidence>
<name>A0ABW2SNQ1_9ACTO</name>
<evidence type="ECO:0000259" key="4">
    <source>
        <dbReference type="SMART" id="SM00470"/>
    </source>
</evidence>
<dbReference type="InterPro" id="IPR036086">
    <property type="entry name" value="ParB/Sulfiredoxin_sf"/>
</dbReference>
<dbReference type="InterPro" id="IPR003115">
    <property type="entry name" value="ParB_N"/>
</dbReference>
<feature type="region of interest" description="Disordered" evidence="3">
    <location>
        <begin position="25"/>
        <end position="107"/>
    </location>
</feature>